<dbReference type="Proteomes" id="UP001174050">
    <property type="component" value="Unassembled WGS sequence"/>
</dbReference>
<reference evidence="1" key="1">
    <citation type="submission" date="2023-06" db="EMBL/GenBank/DDBJ databases">
        <title>WGS-Sequencing of Streptomyces ficellus isolate 21 collected from sand in Gara Djebilet Iron Mine in Algeria.</title>
        <authorList>
            <person name="Zegers G.P."/>
            <person name="Gomez A."/>
            <person name="Gueddou A."/>
            <person name="Zahara A.F."/>
            <person name="Worth M."/>
            <person name="Sevigny J.L."/>
            <person name="Tisa L."/>
        </authorList>
    </citation>
    <scope>NUCLEOTIDE SEQUENCE</scope>
    <source>
        <strain evidence="1">AS11</strain>
    </source>
</reference>
<sequence length="189" mass="20465">MDAGVAAVLGALAGAVATTGAAFATGWSAREQAKIAARGEHRRQRRDSRQEVYEEFISTASAQEAHAARFFLAPVPTDAEGLTLALRGSEGADMEAVWNESHRLWTELLKLSVRVRLAGPGMMSKVASSVCDCSHDVMESMMTVDHGLIGGDPISVRFEKGRDRWMKLDEAIDAFIEKARISLDDDGTD</sequence>
<evidence type="ECO:0000313" key="1">
    <source>
        <dbReference type="EMBL" id="MDN3293497.1"/>
    </source>
</evidence>
<dbReference type="RefSeq" id="WP_290110367.1">
    <property type="nucleotide sequence ID" value="NZ_JAUEPL010000005.1"/>
</dbReference>
<proteinExistence type="predicted"/>
<organism evidence="1 2">
    <name type="scientific">Streptomyces ficellus</name>
    <dbReference type="NCBI Taxonomy" id="1977088"/>
    <lineage>
        <taxon>Bacteria</taxon>
        <taxon>Bacillati</taxon>
        <taxon>Actinomycetota</taxon>
        <taxon>Actinomycetes</taxon>
        <taxon>Kitasatosporales</taxon>
        <taxon>Streptomycetaceae</taxon>
        <taxon>Streptomyces</taxon>
    </lineage>
</organism>
<keyword evidence="2" id="KW-1185">Reference proteome</keyword>
<dbReference type="EMBL" id="JAUEPL010000005">
    <property type="protein sequence ID" value="MDN3293497.1"/>
    <property type="molecule type" value="Genomic_DNA"/>
</dbReference>
<accession>A0ABT7Z1Y2</accession>
<evidence type="ECO:0000313" key="2">
    <source>
        <dbReference type="Proteomes" id="UP001174050"/>
    </source>
</evidence>
<protein>
    <submittedName>
        <fullName evidence="1">Uncharacterized protein</fullName>
    </submittedName>
</protein>
<name>A0ABT7Z1Y2_9ACTN</name>
<comment type="caution">
    <text evidence="1">The sequence shown here is derived from an EMBL/GenBank/DDBJ whole genome shotgun (WGS) entry which is preliminary data.</text>
</comment>
<gene>
    <name evidence="1" type="ORF">QWM81_05470</name>
</gene>